<evidence type="ECO:0000313" key="9">
    <source>
        <dbReference type="EMBL" id="KAF9885402.1"/>
    </source>
</evidence>
<feature type="transmembrane region" description="Helical" evidence="7">
    <location>
        <begin position="140"/>
        <end position="163"/>
    </location>
</feature>
<organism evidence="9 10">
    <name type="scientific">Aspergillus nanangensis</name>
    <dbReference type="NCBI Taxonomy" id="2582783"/>
    <lineage>
        <taxon>Eukaryota</taxon>
        <taxon>Fungi</taxon>
        <taxon>Dikarya</taxon>
        <taxon>Ascomycota</taxon>
        <taxon>Pezizomycotina</taxon>
        <taxon>Eurotiomycetes</taxon>
        <taxon>Eurotiomycetidae</taxon>
        <taxon>Eurotiales</taxon>
        <taxon>Aspergillaceae</taxon>
        <taxon>Aspergillus</taxon>
        <taxon>Aspergillus subgen. Circumdati</taxon>
    </lineage>
</organism>
<feature type="transmembrane region" description="Helical" evidence="7">
    <location>
        <begin position="62"/>
        <end position="85"/>
    </location>
</feature>
<evidence type="ECO:0000256" key="4">
    <source>
        <dbReference type="ARBA" id="ARBA00023136"/>
    </source>
</evidence>
<feature type="transmembrane region" description="Helical" evidence="7">
    <location>
        <begin position="30"/>
        <end position="50"/>
    </location>
</feature>
<evidence type="ECO:0000256" key="5">
    <source>
        <dbReference type="ARBA" id="ARBA00038359"/>
    </source>
</evidence>
<feature type="transmembrane region" description="Helical" evidence="7">
    <location>
        <begin position="105"/>
        <end position="128"/>
    </location>
</feature>
<dbReference type="GO" id="GO:0016020">
    <property type="term" value="C:membrane"/>
    <property type="evidence" value="ECO:0007669"/>
    <property type="project" value="UniProtKB-SubCell"/>
</dbReference>
<evidence type="ECO:0000259" key="8">
    <source>
        <dbReference type="Pfam" id="PF20684"/>
    </source>
</evidence>
<dbReference type="AlphaFoldDB" id="A0AAD4GQD7"/>
<evidence type="ECO:0000256" key="1">
    <source>
        <dbReference type="ARBA" id="ARBA00004141"/>
    </source>
</evidence>
<dbReference type="InterPro" id="IPR049326">
    <property type="entry name" value="Rhodopsin_dom_fungi"/>
</dbReference>
<dbReference type="EMBL" id="VCAU01000096">
    <property type="protein sequence ID" value="KAF9885402.1"/>
    <property type="molecule type" value="Genomic_DNA"/>
</dbReference>
<keyword evidence="10" id="KW-1185">Reference proteome</keyword>
<dbReference type="InterPro" id="IPR052337">
    <property type="entry name" value="SAT4-like"/>
</dbReference>
<gene>
    <name evidence="9" type="ORF">FE257_012924</name>
</gene>
<accession>A0AAD4GQD7</accession>
<dbReference type="PANTHER" id="PTHR33048">
    <property type="entry name" value="PTH11-LIKE INTEGRAL MEMBRANE PROTEIN (AFU_ORTHOLOGUE AFUA_5G11245)"/>
    <property type="match status" value="1"/>
</dbReference>
<dbReference type="Proteomes" id="UP001194746">
    <property type="component" value="Unassembled WGS sequence"/>
</dbReference>
<evidence type="ECO:0000256" key="6">
    <source>
        <dbReference type="SAM" id="MobiDB-lite"/>
    </source>
</evidence>
<dbReference type="Pfam" id="PF20684">
    <property type="entry name" value="Fung_rhodopsin"/>
    <property type="match status" value="1"/>
</dbReference>
<feature type="transmembrane region" description="Helical" evidence="7">
    <location>
        <begin position="183"/>
        <end position="209"/>
    </location>
</feature>
<dbReference type="PANTHER" id="PTHR33048:SF159">
    <property type="entry name" value="MEMBRANE PROTEIN, PUTATIVE (AFU_ORTHOLOGUE AFUA_5G02860)-RELATED"/>
    <property type="match status" value="1"/>
</dbReference>
<protein>
    <recommendedName>
        <fullName evidence="8">Rhodopsin domain-containing protein</fullName>
    </recommendedName>
</protein>
<feature type="transmembrane region" description="Helical" evidence="7">
    <location>
        <begin position="261"/>
        <end position="282"/>
    </location>
</feature>
<keyword evidence="4 7" id="KW-0472">Membrane</keyword>
<reference evidence="9" key="2">
    <citation type="submission" date="2020-02" db="EMBL/GenBank/DDBJ databases">
        <authorList>
            <person name="Gilchrist C.L.M."/>
            <person name="Chooi Y.-H."/>
        </authorList>
    </citation>
    <scope>NUCLEOTIDE SEQUENCE</scope>
    <source>
        <strain evidence="9">MST-FP2251</strain>
    </source>
</reference>
<feature type="region of interest" description="Disordered" evidence="6">
    <location>
        <begin position="300"/>
        <end position="327"/>
    </location>
</feature>
<proteinExistence type="inferred from homology"/>
<comment type="similarity">
    <text evidence="5">Belongs to the SAT4 family.</text>
</comment>
<evidence type="ECO:0000256" key="3">
    <source>
        <dbReference type="ARBA" id="ARBA00022989"/>
    </source>
</evidence>
<evidence type="ECO:0000313" key="10">
    <source>
        <dbReference type="Proteomes" id="UP001194746"/>
    </source>
</evidence>
<name>A0AAD4GQD7_ASPNN</name>
<comment type="caution">
    <text evidence="9">The sequence shown here is derived from an EMBL/GenBank/DDBJ whole genome shotgun (WGS) entry which is preliminary data.</text>
</comment>
<reference evidence="9" key="1">
    <citation type="journal article" date="2019" name="Beilstein J. Org. Chem.">
        <title>Nanangenines: drimane sesquiterpenoids as the dominant metabolite cohort of a novel Australian fungus, Aspergillus nanangensis.</title>
        <authorList>
            <person name="Lacey H.J."/>
            <person name="Gilchrist C.L.M."/>
            <person name="Crombie A."/>
            <person name="Kalaitzis J.A."/>
            <person name="Vuong D."/>
            <person name="Rutledge P.J."/>
            <person name="Turner P."/>
            <person name="Pitt J.I."/>
            <person name="Lacey E."/>
            <person name="Chooi Y.H."/>
            <person name="Piggott A.M."/>
        </authorList>
    </citation>
    <scope>NUCLEOTIDE SEQUENCE</scope>
    <source>
        <strain evidence="9">MST-FP2251</strain>
    </source>
</reference>
<evidence type="ECO:0000256" key="2">
    <source>
        <dbReference type="ARBA" id="ARBA00022692"/>
    </source>
</evidence>
<sequence>MASIPLFARETTSTSTSNHPIDDSVQKWNIATQSLCIGLMTILFGLRAYTRMFILNGFSKEDWFCLVAWFLGTSYSVISLIMGHFGGGLHLKDVPDAHLIPFNKTVYVTMVLYGPTAFLTKLCLLWIMTRVFSPFRKSVIFIYIFLGFMLAYYIPAVIVKIRICAPIAKFWSPDTPGSCLNQSSIIMADAVVSVVSDMIVLTLPLPLTLGLQLPTQKKMRVMGILGAGGLAVASSIIRLALIVKTGQSEDGTMSFMRINMFGNAEIAIGVICACLPALSALVTRAAKEYSSSNQRYARSGATDYELKGHSRTSRTSRTDKSGGSRVRTQLGFLESGSDQDMLMHTGNGEGVGKVETTVQQDGSSEGRQVSPFGIVKTVGVRREVTNVST</sequence>
<keyword evidence="3 7" id="KW-1133">Transmembrane helix</keyword>
<evidence type="ECO:0000256" key="7">
    <source>
        <dbReference type="SAM" id="Phobius"/>
    </source>
</evidence>
<comment type="subcellular location">
    <subcellularLocation>
        <location evidence="1">Membrane</location>
        <topology evidence="1">Multi-pass membrane protein</topology>
    </subcellularLocation>
</comment>
<keyword evidence="2 7" id="KW-0812">Transmembrane</keyword>
<feature type="domain" description="Rhodopsin" evidence="8">
    <location>
        <begin position="46"/>
        <end position="283"/>
    </location>
</feature>
<feature type="transmembrane region" description="Helical" evidence="7">
    <location>
        <begin position="221"/>
        <end position="241"/>
    </location>
</feature>